<name>A0AAE8BEE7_9CAUD</name>
<dbReference type="KEGG" id="vg:77934770"/>
<protein>
    <submittedName>
        <fullName evidence="1">Uncharacterized protein</fullName>
    </submittedName>
</protein>
<accession>A0AAE8BEE7</accession>
<reference evidence="1" key="1">
    <citation type="journal article" date="2021" name="Viruses">
        <title>Novel Viruses That Lyse Plant and Human Strains of Kosakonia cowanii.</title>
        <authorList>
            <person name="Petrzik K."/>
            <person name="Brazdova S."/>
            <person name="Krawczyk K."/>
        </authorList>
    </citation>
    <scope>NUCLEOTIDE SEQUENCE</scope>
</reference>
<evidence type="ECO:0000313" key="2">
    <source>
        <dbReference type="Proteomes" id="UP000828444"/>
    </source>
</evidence>
<sequence>MANQNRFQLFTQNTRLVYLSREALDEFRTKKLLGMKIISVDAHPTHLVDHILDMRDEGVAEVASIQNGDGSRSLRFKLK</sequence>
<dbReference type="EMBL" id="MZ348421">
    <property type="protein sequence ID" value="QYN79821.1"/>
    <property type="molecule type" value="Genomic_DNA"/>
</dbReference>
<proteinExistence type="predicted"/>
<organism evidence="1 2">
    <name type="scientific">Kosakonia phage Kc283</name>
    <dbReference type="NCBI Taxonomy" id="2863195"/>
    <lineage>
        <taxon>Viruses</taxon>
        <taxon>Duplodnaviria</taxon>
        <taxon>Heunggongvirae</taxon>
        <taxon>Uroviricota</taxon>
        <taxon>Caudoviricetes</taxon>
        <taxon>Schitoviridae</taxon>
        <taxon>Cbunavirus</taxon>
        <taxon>Cbunavirus Kc283</taxon>
    </lineage>
</organism>
<keyword evidence="2" id="KW-1185">Reference proteome</keyword>
<evidence type="ECO:0000313" key="1">
    <source>
        <dbReference type="EMBL" id="QYN79821.1"/>
    </source>
</evidence>
<dbReference type="Proteomes" id="UP000828444">
    <property type="component" value="Segment"/>
</dbReference>
<dbReference type="RefSeq" id="YP_010658808.1">
    <property type="nucleotide sequence ID" value="NC_070861.1"/>
</dbReference>
<dbReference type="GeneID" id="77934770"/>